<keyword evidence="1" id="KW-1185">Reference proteome</keyword>
<dbReference type="Pfam" id="PF11111">
    <property type="entry name" value="CENP-M"/>
    <property type="match status" value="1"/>
</dbReference>
<sequence length="187" mass="21000">MAGFLPICQSADYALSILLVSDIESQLKNFSTVLNDTGNGEREGSVKVYTCESVSQIVHLKDKPQCDFVALFVNEKRFNAIHEVEQNLLKLDQAFMFDRVCLICDNVQTSGGFMPKILHLKHKYQLHALWGNLEEEFVGVCKRLLNLASAVCGATTGFPLVTHKVWHGRSGSPHEFSTYESTQDRTF</sequence>
<organism evidence="2">
    <name type="scientific">Thrips palmi</name>
    <name type="common">Melon thrips</name>
    <dbReference type="NCBI Taxonomy" id="161013"/>
    <lineage>
        <taxon>Eukaryota</taxon>
        <taxon>Metazoa</taxon>
        <taxon>Ecdysozoa</taxon>
        <taxon>Arthropoda</taxon>
        <taxon>Hexapoda</taxon>
        <taxon>Insecta</taxon>
        <taxon>Pterygota</taxon>
        <taxon>Neoptera</taxon>
        <taxon>Paraneoptera</taxon>
        <taxon>Thysanoptera</taxon>
        <taxon>Terebrantia</taxon>
        <taxon>Thripoidea</taxon>
        <taxon>Thripidae</taxon>
        <taxon>Thrips</taxon>
    </lineage>
</organism>
<proteinExistence type="predicted"/>
<dbReference type="RefSeq" id="XP_034251528.1">
    <property type="nucleotide sequence ID" value="XM_034395637.1"/>
</dbReference>
<dbReference type="Gene3D" id="3.40.50.300">
    <property type="entry name" value="P-loop containing nucleotide triphosphate hydrolases"/>
    <property type="match status" value="1"/>
</dbReference>
<dbReference type="InParanoid" id="A0A6P9A184"/>
<dbReference type="AlphaFoldDB" id="A0A6P9A184"/>
<dbReference type="GeneID" id="117651546"/>
<evidence type="ECO:0000313" key="2">
    <source>
        <dbReference type="RefSeq" id="XP_034251528.1"/>
    </source>
</evidence>
<evidence type="ECO:0000313" key="1">
    <source>
        <dbReference type="Proteomes" id="UP000515158"/>
    </source>
</evidence>
<dbReference type="InterPro" id="IPR027417">
    <property type="entry name" value="P-loop_NTPase"/>
</dbReference>
<protein>
    <submittedName>
        <fullName evidence="2">Uncharacterized protein LOC117651546</fullName>
    </submittedName>
</protein>
<dbReference type="InterPro" id="IPR020987">
    <property type="entry name" value="Centromere_Cenp-M"/>
</dbReference>
<dbReference type="KEGG" id="tpal:117651546"/>
<dbReference type="OrthoDB" id="8110633at2759"/>
<accession>A0A6P9A184</accession>
<name>A0A6P9A184_THRPL</name>
<dbReference type="Proteomes" id="UP000515158">
    <property type="component" value="Unplaced"/>
</dbReference>
<gene>
    <name evidence="2" type="primary">LOC117651546</name>
</gene>
<reference evidence="2" key="1">
    <citation type="submission" date="2025-08" db="UniProtKB">
        <authorList>
            <consortium name="RefSeq"/>
        </authorList>
    </citation>
    <scope>IDENTIFICATION</scope>
    <source>
        <tissue evidence="2">Total insect</tissue>
    </source>
</reference>